<name>A0A179B0C7_9ACTO</name>
<dbReference type="STRING" id="1823756.A4H34_08595"/>
<keyword evidence="3" id="KW-1185">Reference proteome</keyword>
<accession>A0A179B0C7</accession>
<proteinExistence type="predicted"/>
<dbReference type="AlphaFoldDB" id="A0A179B0C7"/>
<dbReference type="Pfam" id="PF02699">
    <property type="entry name" value="YajC"/>
    <property type="match status" value="1"/>
</dbReference>
<evidence type="ECO:0000313" key="2">
    <source>
        <dbReference type="EMBL" id="OAP85166.1"/>
    </source>
</evidence>
<reference evidence="2 3" key="1">
    <citation type="submission" date="2016-04" db="EMBL/GenBank/DDBJ databases">
        <title>Peptidophaga gingivicola gen. nov., sp. nov., isolated from human subgingival plaque.</title>
        <authorList>
            <person name="Beall C.J."/>
            <person name="Mokrzan E.M."/>
            <person name="Griffen A.L."/>
            <person name="Leys E.J."/>
        </authorList>
    </citation>
    <scope>NUCLEOTIDE SEQUENCE [LARGE SCALE GENOMIC DNA]</scope>
    <source>
        <strain evidence="2 3">BA112</strain>
    </source>
</reference>
<feature type="region of interest" description="Disordered" evidence="1">
    <location>
        <begin position="85"/>
        <end position="130"/>
    </location>
</feature>
<dbReference type="EMBL" id="LVZK01000003">
    <property type="protein sequence ID" value="OAP85166.1"/>
    <property type="molecule type" value="Genomic_DNA"/>
</dbReference>
<dbReference type="Proteomes" id="UP000078368">
    <property type="component" value="Unassembled WGS sequence"/>
</dbReference>
<protein>
    <recommendedName>
        <fullName evidence="4">Preprotein translocase subunit YajC</fullName>
    </recommendedName>
</protein>
<evidence type="ECO:0000313" key="3">
    <source>
        <dbReference type="Proteomes" id="UP000078368"/>
    </source>
</evidence>
<gene>
    <name evidence="2" type="ORF">A4H34_08595</name>
</gene>
<organism evidence="2 3">
    <name type="scientific">Peptidiphaga gingivicola</name>
    <dbReference type="NCBI Taxonomy" id="2741497"/>
    <lineage>
        <taxon>Bacteria</taxon>
        <taxon>Bacillati</taxon>
        <taxon>Actinomycetota</taxon>
        <taxon>Actinomycetes</taxon>
        <taxon>Actinomycetales</taxon>
        <taxon>Actinomycetaceae</taxon>
        <taxon>Peptidiphaga</taxon>
    </lineage>
</organism>
<dbReference type="InterPro" id="IPR003849">
    <property type="entry name" value="Preprotein_translocase_YajC"/>
</dbReference>
<evidence type="ECO:0000256" key="1">
    <source>
        <dbReference type="SAM" id="MobiDB-lite"/>
    </source>
</evidence>
<feature type="compositionally biased region" description="Acidic residues" evidence="1">
    <location>
        <begin position="89"/>
        <end position="116"/>
    </location>
</feature>
<evidence type="ECO:0008006" key="4">
    <source>
        <dbReference type="Google" id="ProtNLM"/>
    </source>
</evidence>
<sequence>MDPTMIALLVGMVILFFWMSYSGRKARERLNQEREEIIVVGKDIMTTAGFYGKIVDIDGDAVTLLSPAGDETVWDRRAISKAAELPLAESEEVDSEDDAEGQAEADVEAESADAPDEDHPKPSSPFSSDR</sequence>
<dbReference type="RefSeq" id="WP_082903177.1">
    <property type="nucleotide sequence ID" value="NZ_LVZK01000003.1"/>
</dbReference>
<dbReference type="OrthoDB" id="3267178at2"/>
<dbReference type="SMART" id="SM01323">
    <property type="entry name" value="YajC"/>
    <property type="match status" value="1"/>
</dbReference>
<comment type="caution">
    <text evidence="2">The sequence shown here is derived from an EMBL/GenBank/DDBJ whole genome shotgun (WGS) entry which is preliminary data.</text>
</comment>